<keyword evidence="4" id="KW-0474">Menaquinone biosynthesis</keyword>
<organism evidence="5 6">
    <name type="scientific">Acetohalobium arabaticum (strain ATCC 49924 / DSM 5501 / Z-7288)</name>
    <dbReference type="NCBI Taxonomy" id="574087"/>
    <lineage>
        <taxon>Bacteria</taxon>
        <taxon>Bacillati</taxon>
        <taxon>Bacillota</taxon>
        <taxon>Clostridia</taxon>
        <taxon>Halanaerobiales</taxon>
        <taxon>Halobacteroidaceae</taxon>
        <taxon>Acetohalobium</taxon>
    </lineage>
</organism>
<sequence length="234" mass="26673">MNKENRVYKIFQSIALKYDLMNKLMSFGLDNRWRRLVAKQAALKPGDKVLDVGGGTGRLSLELAKLLNDNGSVVCMDFSENMLQKAEKDLKDHRCYDRLEFKVDNAMDISFAANTFDAVTSAWVLRNVDDISQVLAEMKRVVKPGGRVVSLDLAKPKSELYNSLYSFYLAKIIPVIGRLIYGQSDPYEYLYDSWKYFPNQEQLAKKFRDVGLINVDYYELMGGVLAIHVGQMPS</sequence>
<dbReference type="GO" id="GO:0032259">
    <property type="term" value="P:methylation"/>
    <property type="evidence" value="ECO:0007669"/>
    <property type="project" value="UniProtKB-KW"/>
</dbReference>
<evidence type="ECO:0000256" key="1">
    <source>
        <dbReference type="ARBA" id="ARBA00022603"/>
    </source>
</evidence>
<dbReference type="UniPathway" id="UPA00079">
    <property type="reaction ID" value="UER00169"/>
</dbReference>
<dbReference type="AlphaFoldDB" id="D9QV23"/>
<dbReference type="HOGENOM" id="CLU_037990_0_0_9"/>
<comment type="caution">
    <text evidence="4">Lacks conserved residue(s) required for the propagation of feature annotation.</text>
</comment>
<dbReference type="KEGG" id="aar:Acear_0539"/>
<keyword evidence="6" id="KW-1185">Reference proteome</keyword>
<dbReference type="InterPro" id="IPR029063">
    <property type="entry name" value="SAM-dependent_MTases_sf"/>
</dbReference>
<protein>
    <recommendedName>
        <fullName evidence="4">Demethylmenaquinone methyltransferase</fullName>
        <ecNumber evidence="4">2.1.1.163</ecNumber>
    </recommendedName>
</protein>
<feature type="binding site" evidence="4">
    <location>
        <position position="77"/>
    </location>
    <ligand>
        <name>S-adenosyl-L-methionine</name>
        <dbReference type="ChEBI" id="CHEBI:59789"/>
    </ligand>
</feature>
<dbReference type="GO" id="GO:0043770">
    <property type="term" value="F:demethylmenaquinone methyltransferase activity"/>
    <property type="evidence" value="ECO:0007669"/>
    <property type="project" value="UniProtKB-UniRule"/>
</dbReference>
<dbReference type="EMBL" id="CP002105">
    <property type="protein sequence ID" value="ADL12082.1"/>
    <property type="molecule type" value="Genomic_DNA"/>
</dbReference>
<dbReference type="Pfam" id="PF01209">
    <property type="entry name" value="Ubie_methyltran"/>
    <property type="match status" value="1"/>
</dbReference>
<keyword evidence="2 4" id="KW-0808">Transferase</keyword>
<dbReference type="eggNOG" id="COG2226">
    <property type="taxonomic scope" value="Bacteria"/>
</dbReference>
<dbReference type="SUPFAM" id="SSF53335">
    <property type="entry name" value="S-adenosyl-L-methionine-dependent methyltransferases"/>
    <property type="match status" value="1"/>
</dbReference>
<evidence type="ECO:0000256" key="2">
    <source>
        <dbReference type="ARBA" id="ARBA00022679"/>
    </source>
</evidence>
<evidence type="ECO:0000256" key="4">
    <source>
        <dbReference type="HAMAP-Rule" id="MF_01813"/>
    </source>
</evidence>
<dbReference type="STRING" id="574087.Acear_0539"/>
<dbReference type="RefSeq" id="WP_013277528.1">
    <property type="nucleotide sequence ID" value="NC_014378.1"/>
</dbReference>
<gene>
    <name evidence="4" type="primary">menG</name>
    <name evidence="5" type="ordered locus">Acear_0539</name>
</gene>
<dbReference type="InterPro" id="IPR023576">
    <property type="entry name" value="UbiE/COQ5_MeTrFase_CS"/>
</dbReference>
<comment type="catalytic activity">
    <reaction evidence="4">
        <text>a 2-demethylmenaquinol + S-adenosyl-L-methionine = a menaquinol + S-adenosyl-L-homocysteine + H(+)</text>
        <dbReference type="Rhea" id="RHEA:42640"/>
        <dbReference type="Rhea" id="RHEA-COMP:9539"/>
        <dbReference type="Rhea" id="RHEA-COMP:9563"/>
        <dbReference type="ChEBI" id="CHEBI:15378"/>
        <dbReference type="ChEBI" id="CHEBI:18151"/>
        <dbReference type="ChEBI" id="CHEBI:55437"/>
        <dbReference type="ChEBI" id="CHEBI:57856"/>
        <dbReference type="ChEBI" id="CHEBI:59789"/>
        <dbReference type="EC" id="2.1.1.163"/>
    </reaction>
</comment>
<accession>D9QV23</accession>
<dbReference type="InterPro" id="IPR004033">
    <property type="entry name" value="UbiE/COQ5_MeTrFase"/>
</dbReference>
<comment type="pathway">
    <text evidence="4">Quinol/quinone metabolism; menaquinone biosynthesis; menaquinol from 1,4-dihydroxy-2-naphthoate: step 2/2.</text>
</comment>
<dbReference type="CDD" id="cd02440">
    <property type="entry name" value="AdoMet_MTases"/>
    <property type="match status" value="1"/>
</dbReference>
<reference evidence="5 6" key="1">
    <citation type="journal article" date="2010" name="Stand. Genomic Sci.">
        <title>Complete genome sequence of Acetohalobium arabaticum type strain (Z-7288).</title>
        <authorList>
            <person name="Sikorski J."/>
            <person name="Lapidus A."/>
            <person name="Chertkov O."/>
            <person name="Lucas S."/>
            <person name="Copeland A."/>
            <person name="Glavina Del Rio T."/>
            <person name="Nolan M."/>
            <person name="Tice H."/>
            <person name="Cheng J.F."/>
            <person name="Han C."/>
            <person name="Brambilla E."/>
            <person name="Pitluck S."/>
            <person name="Liolios K."/>
            <person name="Ivanova N."/>
            <person name="Mavromatis K."/>
            <person name="Mikhailova N."/>
            <person name="Pati A."/>
            <person name="Bruce D."/>
            <person name="Detter C."/>
            <person name="Tapia R."/>
            <person name="Goodwin L."/>
            <person name="Chen A."/>
            <person name="Palaniappan K."/>
            <person name="Land M."/>
            <person name="Hauser L."/>
            <person name="Chang Y.J."/>
            <person name="Jeffries C.D."/>
            <person name="Rohde M."/>
            <person name="Goker M."/>
            <person name="Spring S."/>
            <person name="Woyke T."/>
            <person name="Bristow J."/>
            <person name="Eisen J.A."/>
            <person name="Markowitz V."/>
            <person name="Hugenholtz P."/>
            <person name="Kyrpides N.C."/>
            <person name="Klenk H.P."/>
        </authorList>
    </citation>
    <scope>NUCLEOTIDE SEQUENCE [LARGE SCALE GENOMIC DNA]</scope>
    <source>
        <strain evidence="6">ATCC 49924 / DSM 5501 / Z-7288</strain>
    </source>
</reference>
<proteinExistence type="inferred from homology"/>
<keyword evidence="5" id="KW-0830">Ubiquinone</keyword>
<dbReference type="Proteomes" id="UP000001661">
    <property type="component" value="Chromosome"/>
</dbReference>
<dbReference type="PROSITE" id="PS51608">
    <property type="entry name" value="SAM_MT_UBIE"/>
    <property type="match status" value="1"/>
</dbReference>
<feature type="binding site" evidence="4">
    <location>
        <position position="56"/>
    </location>
    <ligand>
        <name>S-adenosyl-L-methionine</name>
        <dbReference type="ChEBI" id="CHEBI:59789"/>
    </ligand>
</feature>
<dbReference type="NCBIfam" id="TIGR01934">
    <property type="entry name" value="MenG_MenH_UbiE"/>
    <property type="match status" value="1"/>
</dbReference>
<evidence type="ECO:0000313" key="6">
    <source>
        <dbReference type="Proteomes" id="UP000001661"/>
    </source>
</evidence>
<dbReference type="Gene3D" id="3.40.50.150">
    <property type="entry name" value="Vaccinia Virus protein VP39"/>
    <property type="match status" value="1"/>
</dbReference>
<keyword evidence="1 4" id="KW-0489">Methyltransferase</keyword>
<evidence type="ECO:0000313" key="5">
    <source>
        <dbReference type="EMBL" id="ADL12082.1"/>
    </source>
</evidence>
<dbReference type="HAMAP" id="MF_01813">
    <property type="entry name" value="MenG_UbiE_methyltr"/>
    <property type="match status" value="1"/>
</dbReference>
<dbReference type="GO" id="GO:0009234">
    <property type="term" value="P:menaquinone biosynthetic process"/>
    <property type="evidence" value="ECO:0007669"/>
    <property type="project" value="UniProtKB-UniRule"/>
</dbReference>
<keyword evidence="3 4" id="KW-0949">S-adenosyl-L-methionine</keyword>
<comment type="similarity">
    <text evidence="4">Belongs to the class I-like SAM-binding methyltransferase superfamily. MenG/UbiE family.</text>
</comment>
<name>D9QV23_ACEAZ</name>
<comment type="function">
    <text evidence="4">Methyltransferase required for the conversion of demethylmenaquinol (DMKH2) to menaquinol (MKH2).</text>
</comment>
<dbReference type="PANTHER" id="PTHR43591">
    <property type="entry name" value="METHYLTRANSFERASE"/>
    <property type="match status" value="1"/>
</dbReference>
<evidence type="ECO:0000256" key="3">
    <source>
        <dbReference type="ARBA" id="ARBA00022691"/>
    </source>
</evidence>
<dbReference type="PANTHER" id="PTHR43591:SF24">
    <property type="entry name" value="2-METHOXY-6-POLYPRENYL-1,4-BENZOQUINOL METHYLASE, MITOCHONDRIAL"/>
    <property type="match status" value="1"/>
</dbReference>
<feature type="binding site" evidence="4">
    <location>
        <begin position="105"/>
        <end position="106"/>
    </location>
    <ligand>
        <name>S-adenosyl-L-methionine</name>
        <dbReference type="ChEBI" id="CHEBI:59789"/>
    </ligand>
</feature>
<dbReference type="OrthoDB" id="9808140at2"/>
<dbReference type="EC" id="2.1.1.163" evidence="4"/>
<dbReference type="PROSITE" id="PS01183">
    <property type="entry name" value="UBIE_1"/>
    <property type="match status" value="1"/>
</dbReference>